<evidence type="ECO:0000313" key="4">
    <source>
        <dbReference type="Proteomes" id="UP000597338"/>
    </source>
</evidence>
<dbReference type="InterPro" id="IPR012336">
    <property type="entry name" value="Thioredoxin-like_fold"/>
</dbReference>
<feature type="signal peptide" evidence="1">
    <location>
        <begin position="1"/>
        <end position="20"/>
    </location>
</feature>
<reference evidence="4" key="1">
    <citation type="journal article" date="2019" name="Int. J. Syst. Evol. Microbiol.">
        <title>The Global Catalogue of Microorganisms (GCM) 10K type strain sequencing project: providing services to taxonomists for standard genome sequencing and annotation.</title>
        <authorList>
            <consortium name="The Broad Institute Genomics Platform"/>
            <consortium name="The Broad Institute Genome Sequencing Center for Infectious Disease"/>
            <person name="Wu L."/>
            <person name="Ma J."/>
        </authorList>
    </citation>
    <scope>NUCLEOTIDE SEQUENCE [LARGE SCALE GENOMIC DNA]</scope>
    <source>
        <strain evidence="4">CGMCC 1.15342</strain>
    </source>
</reference>
<dbReference type="InterPro" id="IPR036249">
    <property type="entry name" value="Thioredoxin-like_sf"/>
</dbReference>
<dbReference type="Gene3D" id="3.40.30.10">
    <property type="entry name" value="Glutaredoxin"/>
    <property type="match status" value="1"/>
</dbReference>
<name>A0ABQ1L3S6_9SPHI</name>
<comment type="caution">
    <text evidence="3">The sequence shown here is derived from an EMBL/GenBank/DDBJ whole genome shotgun (WGS) entry which is preliminary data.</text>
</comment>
<feature type="domain" description="Thioredoxin-like fold" evidence="2">
    <location>
        <begin position="42"/>
        <end position="151"/>
    </location>
</feature>
<dbReference type="SUPFAM" id="SSF52833">
    <property type="entry name" value="Thioredoxin-like"/>
    <property type="match status" value="1"/>
</dbReference>
<feature type="chain" id="PRO_5047437982" description="Thioredoxin-like fold domain-containing protein" evidence="1">
    <location>
        <begin position="21"/>
        <end position="157"/>
    </location>
</feature>
<organism evidence="3 4">
    <name type="scientific">Parapedobacter defluvii</name>
    <dbReference type="NCBI Taxonomy" id="2045106"/>
    <lineage>
        <taxon>Bacteria</taxon>
        <taxon>Pseudomonadati</taxon>
        <taxon>Bacteroidota</taxon>
        <taxon>Sphingobacteriia</taxon>
        <taxon>Sphingobacteriales</taxon>
        <taxon>Sphingobacteriaceae</taxon>
        <taxon>Parapedobacter</taxon>
    </lineage>
</organism>
<sequence length="157" mass="17742">MLFFRKLMVTLIITLGMCHGAVGQLPATSIHALTDSIRLHPKPGLILISTRWCTYCQLQKAQLKKNKDFQAASPYFYFSELDAETSENITFNGRTYAFQRTGVGTGIHELAYALGNADNRLAFPTWVLIDERFNILLTYPGVLDKKALTELIKKLQE</sequence>
<evidence type="ECO:0000256" key="1">
    <source>
        <dbReference type="SAM" id="SignalP"/>
    </source>
</evidence>
<accession>A0ABQ1L3S6</accession>
<keyword evidence="4" id="KW-1185">Reference proteome</keyword>
<evidence type="ECO:0000313" key="3">
    <source>
        <dbReference type="EMBL" id="GGC17460.1"/>
    </source>
</evidence>
<protein>
    <recommendedName>
        <fullName evidence="2">Thioredoxin-like fold domain-containing protein</fullName>
    </recommendedName>
</protein>
<gene>
    <name evidence="3" type="ORF">GCM10011386_06670</name>
</gene>
<keyword evidence="1" id="KW-0732">Signal</keyword>
<dbReference type="EMBL" id="BMIK01000001">
    <property type="protein sequence ID" value="GGC17460.1"/>
    <property type="molecule type" value="Genomic_DNA"/>
</dbReference>
<proteinExistence type="predicted"/>
<dbReference type="Proteomes" id="UP000597338">
    <property type="component" value="Unassembled WGS sequence"/>
</dbReference>
<dbReference type="Pfam" id="PF13098">
    <property type="entry name" value="Thioredoxin_2"/>
    <property type="match status" value="1"/>
</dbReference>
<evidence type="ECO:0000259" key="2">
    <source>
        <dbReference type="Pfam" id="PF13098"/>
    </source>
</evidence>